<organism evidence="4 5">
    <name type="scientific">Kitasatospora atroaurantiaca</name>
    <dbReference type="NCBI Taxonomy" id="285545"/>
    <lineage>
        <taxon>Bacteria</taxon>
        <taxon>Bacillati</taxon>
        <taxon>Actinomycetota</taxon>
        <taxon>Actinomycetes</taxon>
        <taxon>Kitasatosporales</taxon>
        <taxon>Streptomycetaceae</taxon>
        <taxon>Kitasatospora</taxon>
    </lineage>
</organism>
<dbReference type="PROSITE" id="PS50937">
    <property type="entry name" value="HTH_MERR_2"/>
    <property type="match status" value="1"/>
</dbReference>
<evidence type="ECO:0000313" key="5">
    <source>
        <dbReference type="Proteomes" id="UP000318416"/>
    </source>
</evidence>
<evidence type="ECO:0000259" key="3">
    <source>
        <dbReference type="PROSITE" id="PS50937"/>
    </source>
</evidence>
<keyword evidence="1" id="KW-0238">DNA-binding</keyword>
<accession>A0A561EK57</accession>
<dbReference type="GO" id="GO:0003677">
    <property type="term" value="F:DNA binding"/>
    <property type="evidence" value="ECO:0007669"/>
    <property type="project" value="UniProtKB-KW"/>
</dbReference>
<dbReference type="PANTHER" id="PTHR30204:SF3">
    <property type="entry name" value="HTH MERR-TYPE DOMAIN-CONTAINING PROTEIN"/>
    <property type="match status" value="1"/>
</dbReference>
<feature type="region of interest" description="Disordered" evidence="2">
    <location>
        <begin position="223"/>
        <end position="247"/>
    </location>
</feature>
<name>A0A561EK57_9ACTN</name>
<dbReference type="InterPro" id="IPR000551">
    <property type="entry name" value="MerR-type_HTH_dom"/>
</dbReference>
<dbReference type="Gene3D" id="1.10.1660.10">
    <property type="match status" value="1"/>
</dbReference>
<dbReference type="InterPro" id="IPR009061">
    <property type="entry name" value="DNA-bd_dom_put_sf"/>
</dbReference>
<feature type="domain" description="HTH merR-type" evidence="3">
    <location>
        <begin position="97"/>
        <end position="160"/>
    </location>
</feature>
<dbReference type="GO" id="GO:0003700">
    <property type="term" value="F:DNA-binding transcription factor activity"/>
    <property type="evidence" value="ECO:0007669"/>
    <property type="project" value="InterPro"/>
</dbReference>
<evidence type="ECO:0000256" key="1">
    <source>
        <dbReference type="ARBA" id="ARBA00023125"/>
    </source>
</evidence>
<keyword evidence="5" id="KW-1185">Reference proteome</keyword>
<feature type="compositionally biased region" description="Basic and acidic residues" evidence="2">
    <location>
        <begin position="223"/>
        <end position="234"/>
    </location>
</feature>
<comment type="caution">
    <text evidence="4">The sequence shown here is derived from an EMBL/GenBank/DDBJ whole genome shotgun (WGS) entry which is preliminary data.</text>
</comment>
<dbReference type="SMART" id="SM00422">
    <property type="entry name" value="HTH_MERR"/>
    <property type="match status" value="1"/>
</dbReference>
<gene>
    <name evidence="4" type="ORF">FB465_0959</name>
</gene>
<dbReference type="InterPro" id="IPR047057">
    <property type="entry name" value="MerR_fam"/>
</dbReference>
<proteinExistence type="predicted"/>
<protein>
    <submittedName>
        <fullName evidence="4">MerR-like DNA binding protein</fullName>
    </submittedName>
</protein>
<evidence type="ECO:0000313" key="4">
    <source>
        <dbReference type="EMBL" id="TWE16003.1"/>
    </source>
</evidence>
<dbReference type="PANTHER" id="PTHR30204">
    <property type="entry name" value="REDOX-CYCLING DRUG-SENSING TRANSCRIPTIONAL ACTIVATOR SOXR"/>
    <property type="match status" value="1"/>
</dbReference>
<dbReference type="EMBL" id="VIVR01000001">
    <property type="protein sequence ID" value="TWE16003.1"/>
    <property type="molecule type" value="Genomic_DNA"/>
</dbReference>
<evidence type="ECO:0000256" key="2">
    <source>
        <dbReference type="SAM" id="MobiDB-lite"/>
    </source>
</evidence>
<dbReference type="Proteomes" id="UP000318416">
    <property type="component" value="Unassembled WGS sequence"/>
</dbReference>
<dbReference type="AlphaFoldDB" id="A0A561EK57"/>
<sequence length="247" mass="26313">MGYATRGPGGPQDERTEVGMSGIGDEAAVGGLCSVHIPRSGRNLLERAWEGPGIEQPDADLPRVGRFPAVQPGQPAIERLSPTSTLVGYRGPTACAAAGITYRQLDYWARTGLLEPSVRSAYPANTQRLYSFRDILLLKIVKRLLDAGVSLQNIRVAVTHLQSAEVADLAGLTLMSDGATVYECTSPQQVVDLLKGGQGVFGIAVGAVSEELETALGRLHAERTDTGETLLGHDPEDELAQRRNRAG</sequence>
<dbReference type="Pfam" id="PF13411">
    <property type="entry name" value="MerR_1"/>
    <property type="match status" value="1"/>
</dbReference>
<dbReference type="SUPFAM" id="SSF46955">
    <property type="entry name" value="Putative DNA-binding domain"/>
    <property type="match status" value="1"/>
</dbReference>
<reference evidence="4 5" key="1">
    <citation type="submission" date="2019-06" db="EMBL/GenBank/DDBJ databases">
        <title>Sequencing the genomes of 1000 actinobacteria strains.</title>
        <authorList>
            <person name="Klenk H.-P."/>
        </authorList>
    </citation>
    <scope>NUCLEOTIDE SEQUENCE [LARGE SCALE GENOMIC DNA]</scope>
    <source>
        <strain evidence="4 5">DSM 41649</strain>
    </source>
</reference>